<dbReference type="Pfam" id="PF01638">
    <property type="entry name" value="HxlR"/>
    <property type="match status" value="1"/>
</dbReference>
<organism evidence="5 6">
    <name type="scientific">Empedobacter falsenii</name>
    <dbReference type="NCBI Taxonomy" id="343874"/>
    <lineage>
        <taxon>Bacteria</taxon>
        <taxon>Pseudomonadati</taxon>
        <taxon>Bacteroidota</taxon>
        <taxon>Flavobacteriia</taxon>
        <taxon>Flavobacteriales</taxon>
        <taxon>Weeksellaceae</taxon>
        <taxon>Empedobacter</taxon>
    </lineage>
</organism>
<evidence type="ECO:0000313" key="6">
    <source>
        <dbReference type="Proteomes" id="UP001173578"/>
    </source>
</evidence>
<dbReference type="Proteomes" id="UP001173578">
    <property type="component" value="Unassembled WGS sequence"/>
</dbReference>
<dbReference type="PANTHER" id="PTHR33204">
    <property type="entry name" value="TRANSCRIPTIONAL REGULATOR, MARR FAMILY"/>
    <property type="match status" value="1"/>
</dbReference>
<protein>
    <submittedName>
        <fullName evidence="5">Helix-turn-helix transcriptional regulator</fullName>
    </submittedName>
</protein>
<feature type="domain" description="HTH hxlR-type" evidence="4">
    <location>
        <begin position="22"/>
        <end position="121"/>
    </location>
</feature>
<evidence type="ECO:0000256" key="3">
    <source>
        <dbReference type="ARBA" id="ARBA00023163"/>
    </source>
</evidence>
<gene>
    <name evidence="5" type="ORF">HX095_05265</name>
</gene>
<dbReference type="AlphaFoldDB" id="A0AAW7DGI3"/>
<dbReference type="SUPFAM" id="SSF46785">
    <property type="entry name" value="Winged helix' DNA-binding domain"/>
    <property type="match status" value="1"/>
</dbReference>
<reference evidence="5" key="1">
    <citation type="submission" date="2020-06" db="EMBL/GenBank/DDBJ databases">
        <authorList>
            <person name="Dong N."/>
        </authorList>
    </citation>
    <scope>NUCLEOTIDE SEQUENCE</scope>
    <source>
        <strain evidence="5">210</strain>
    </source>
</reference>
<proteinExistence type="predicted"/>
<evidence type="ECO:0000259" key="4">
    <source>
        <dbReference type="PROSITE" id="PS51118"/>
    </source>
</evidence>
<reference evidence="5" key="2">
    <citation type="journal article" date="2022" name="Sci. Total Environ.">
        <title>Prevalence, transmission, and molecular epidemiology of tet(X)-positive bacteria among humans, animals, and environmental niches in China: An epidemiological, and genomic-based study.</title>
        <authorList>
            <person name="Dong N."/>
            <person name="Zeng Y."/>
            <person name="Cai C."/>
            <person name="Sun C."/>
            <person name="Lu J."/>
            <person name="Liu C."/>
            <person name="Zhou H."/>
            <person name="Sun Q."/>
            <person name="Shu L."/>
            <person name="Wang H."/>
            <person name="Wang Y."/>
            <person name="Wang S."/>
            <person name="Wu C."/>
            <person name="Chan E.W."/>
            <person name="Chen G."/>
            <person name="Shen Z."/>
            <person name="Chen S."/>
            <person name="Zhang R."/>
        </authorList>
    </citation>
    <scope>NUCLEOTIDE SEQUENCE</scope>
    <source>
        <strain evidence="5">210</strain>
    </source>
</reference>
<dbReference type="PANTHER" id="PTHR33204:SF18">
    <property type="entry name" value="TRANSCRIPTIONAL REGULATORY PROTEIN"/>
    <property type="match status" value="1"/>
</dbReference>
<evidence type="ECO:0000256" key="2">
    <source>
        <dbReference type="ARBA" id="ARBA00023125"/>
    </source>
</evidence>
<dbReference type="EMBL" id="JACALR010000002">
    <property type="protein sequence ID" value="MDM1550618.1"/>
    <property type="molecule type" value="Genomic_DNA"/>
</dbReference>
<evidence type="ECO:0000256" key="1">
    <source>
        <dbReference type="ARBA" id="ARBA00023015"/>
    </source>
</evidence>
<dbReference type="Gene3D" id="1.10.10.10">
    <property type="entry name" value="Winged helix-like DNA-binding domain superfamily/Winged helix DNA-binding domain"/>
    <property type="match status" value="1"/>
</dbReference>
<keyword evidence="2" id="KW-0238">DNA-binding</keyword>
<dbReference type="GO" id="GO:0003677">
    <property type="term" value="F:DNA binding"/>
    <property type="evidence" value="ECO:0007669"/>
    <property type="project" value="UniProtKB-KW"/>
</dbReference>
<sequence length="128" mass="14508">MSTARKELSTNTENLQILSEACDVNDVLASISLKWKMQLLYCINEGDNQFSTLKKIFPTLSDQVLGKRLKELKEESLIFSDMIPNTIPSQIKYTTTSKGKELLSIILDLHQWGLKWQSIGNNVCMIGK</sequence>
<dbReference type="RefSeq" id="WP_286485304.1">
    <property type="nucleotide sequence ID" value="NZ_JACALR010000002.1"/>
</dbReference>
<comment type="caution">
    <text evidence="5">The sequence shown here is derived from an EMBL/GenBank/DDBJ whole genome shotgun (WGS) entry which is preliminary data.</text>
</comment>
<dbReference type="PROSITE" id="PS51118">
    <property type="entry name" value="HTH_HXLR"/>
    <property type="match status" value="1"/>
</dbReference>
<accession>A0AAW7DGI3</accession>
<dbReference type="InterPro" id="IPR036390">
    <property type="entry name" value="WH_DNA-bd_sf"/>
</dbReference>
<dbReference type="InterPro" id="IPR036388">
    <property type="entry name" value="WH-like_DNA-bd_sf"/>
</dbReference>
<dbReference type="InterPro" id="IPR002577">
    <property type="entry name" value="HTH_HxlR"/>
</dbReference>
<keyword evidence="3" id="KW-0804">Transcription</keyword>
<evidence type="ECO:0000313" key="5">
    <source>
        <dbReference type="EMBL" id="MDM1550618.1"/>
    </source>
</evidence>
<name>A0AAW7DGI3_9FLAO</name>
<keyword evidence="1" id="KW-0805">Transcription regulation</keyword>